<evidence type="ECO:0000256" key="3">
    <source>
        <dbReference type="ARBA" id="ARBA00022576"/>
    </source>
</evidence>
<organism evidence="9 10">
    <name type="scientific">Paenibacillus pini JCM 16418</name>
    <dbReference type="NCBI Taxonomy" id="1236976"/>
    <lineage>
        <taxon>Bacteria</taxon>
        <taxon>Bacillati</taxon>
        <taxon>Bacillota</taxon>
        <taxon>Bacilli</taxon>
        <taxon>Bacillales</taxon>
        <taxon>Paenibacillaceae</taxon>
        <taxon>Paenibacillus</taxon>
    </lineage>
</organism>
<dbReference type="GO" id="GO:0003677">
    <property type="term" value="F:DNA binding"/>
    <property type="evidence" value="ECO:0007669"/>
    <property type="project" value="UniProtKB-KW"/>
</dbReference>
<dbReference type="GO" id="GO:0030170">
    <property type="term" value="F:pyridoxal phosphate binding"/>
    <property type="evidence" value="ECO:0007669"/>
    <property type="project" value="InterPro"/>
</dbReference>
<feature type="domain" description="HTH gntR-type" evidence="8">
    <location>
        <begin position="15"/>
        <end position="83"/>
    </location>
</feature>
<accession>W7YVN9</accession>
<comment type="caution">
    <text evidence="9">The sequence shown here is derived from an EMBL/GenBank/DDBJ whole genome shotgun (WGS) entry which is preliminary data.</text>
</comment>
<evidence type="ECO:0000256" key="5">
    <source>
        <dbReference type="ARBA" id="ARBA00023015"/>
    </source>
</evidence>
<protein>
    <submittedName>
        <fullName evidence="9">Transcriptional regulator</fullName>
    </submittedName>
</protein>
<evidence type="ECO:0000256" key="4">
    <source>
        <dbReference type="ARBA" id="ARBA00022898"/>
    </source>
</evidence>
<proteinExistence type="inferred from homology"/>
<keyword evidence="4" id="KW-0663">Pyridoxal phosphate</keyword>
<dbReference type="InterPro" id="IPR004839">
    <property type="entry name" value="Aminotransferase_I/II_large"/>
</dbReference>
<dbReference type="Gene3D" id="3.40.640.10">
    <property type="entry name" value="Type I PLP-dependent aspartate aminotransferase-like (Major domain)"/>
    <property type="match status" value="1"/>
</dbReference>
<dbReference type="InterPro" id="IPR015421">
    <property type="entry name" value="PyrdxlP-dep_Trfase_major"/>
</dbReference>
<dbReference type="STRING" id="1236976.JCM16418_2748"/>
<evidence type="ECO:0000259" key="8">
    <source>
        <dbReference type="PROSITE" id="PS50949"/>
    </source>
</evidence>
<dbReference type="Pfam" id="PF00155">
    <property type="entry name" value="Aminotran_1_2"/>
    <property type="match status" value="1"/>
</dbReference>
<dbReference type="GO" id="GO:0003700">
    <property type="term" value="F:DNA-binding transcription factor activity"/>
    <property type="evidence" value="ECO:0007669"/>
    <property type="project" value="InterPro"/>
</dbReference>
<keyword evidence="3" id="KW-0808">Transferase</keyword>
<dbReference type="Pfam" id="PF00392">
    <property type="entry name" value="GntR"/>
    <property type="match status" value="1"/>
</dbReference>
<dbReference type="Proteomes" id="UP000019364">
    <property type="component" value="Unassembled WGS sequence"/>
</dbReference>
<keyword evidence="10" id="KW-1185">Reference proteome</keyword>
<dbReference type="InterPro" id="IPR015424">
    <property type="entry name" value="PyrdxlP-dep_Trfase"/>
</dbReference>
<evidence type="ECO:0000256" key="2">
    <source>
        <dbReference type="ARBA" id="ARBA00005384"/>
    </source>
</evidence>
<dbReference type="InterPro" id="IPR036388">
    <property type="entry name" value="WH-like_DNA-bd_sf"/>
</dbReference>
<dbReference type="eggNOG" id="COG1167">
    <property type="taxonomic scope" value="Bacteria"/>
</dbReference>
<evidence type="ECO:0000313" key="9">
    <source>
        <dbReference type="EMBL" id="GAF08661.1"/>
    </source>
</evidence>
<keyword evidence="6" id="KW-0238">DNA-binding</keyword>
<dbReference type="PRINTS" id="PR00035">
    <property type="entry name" value="HTHGNTR"/>
</dbReference>
<dbReference type="PROSITE" id="PS50949">
    <property type="entry name" value="HTH_GNTR"/>
    <property type="match status" value="1"/>
</dbReference>
<evidence type="ECO:0000256" key="1">
    <source>
        <dbReference type="ARBA" id="ARBA00001933"/>
    </source>
</evidence>
<comment type="cofactor">
    <cofactor evidence="1">
        <name>pyridoxal 5'-phosphate</name>
        <dbReference type="ChEBI" id="CHEBI:597326"/>
    </cofactor>
</comment>
<dbReference type="Gene3D" id="1.10.10.10">
    <property type="entry name" value="Winged helix-like DNA-binding domain superfamily/Winged helix DNA-binding domain"/>
    <property type="match status" value="1"/>
</dbReference>
<dbReference type="PANTHER" id="PTHR46577">
    <property type="entry name" value="HTH-TYPE TRANSCRIPTIONAL REGULATORY PROTEIN GABR"/>
    <property type="match status" value="1"/>
</dbReference>
<name>W7YVN9_9BACL</name>
<dbReference type="InterPro" id="IPR036390">
    <property type="entry name" value="WH_DNA-bd_sf"/>
</dbReference>
<dbReference type="InterPro" id="IPR051446">
    <property type="entry name" value="HTH_trans_reg/aminotransferase"/>
</dbReference>
<dbReference type="SUPFAM" id="SSF53383">
    <property type="entry name" value="PLP-dependent transferases"/>
    <property type="match status" value="1"/>
</dbReference>
<dbReference type="RefSeq" id="WP_306304779.1">
    <property type="nucleotide sequence ID" value="NZ_BAVZ01000007.1"/>
</dbReference>
<evidence type="ECO:0000256" key="6">
    <source>
        <dbReference type="ARBA" id="ARBA00023125"/>
    </source>
</evidence>
<dbReference type="InterPro" id="IPR000524">
    <property type="entry name" value="Tscrpt_reg_HTH_GntR"/>
</dbReference>
<evidence type="ECO:0000313" key="10">
    <source>
        <dbReference type="Proteomes" id="UP000019364"/>
    </source>
</evidence>
<sequence>MEPALHLTTYLEKYHYKYLALYYALREAILEGRLSAGSKLPSTRELADRYDLSRGCVAQSYDMLLAEGYVEAQVGRGTFVSQAGSIVENLEPVDSPIQLSNWGRRLAALPTFSWKEHSGPEDISFLSESMSMSYFPYSEWRSALAFAGGKGGIDLQQEVPPQGDLLLRQAIAAHLRLTRGILADPEHIVLFSGSMQGIMLLFQLLMNEGETAVVENPCFNGIRRALAAIGGQPLAANVDHHAFSHRIGILACSLSPQVVSIQRVRYLVWSGGASC</sequence>
<dbReference type="CDD" id="cd07377">
    <property type="entry name" value="WHTH_GntR"/>
    <property type="match status" value="1"/>
</dbReference>
<dbReference type="SMART" id="SM00345">
    <property type="entry name" value="HTH_GNTR"/>
    <property type="match status" value="1"/>
</dbReference>
<dbReference type="SUPFAM" id="SSF46785">
    <property type="entry name" value="Winged helix' DNA-binding domain"/>
    <property type="match status" value="1"/>
</dbReference>
<keyword evidence="5" id="KW-0805">Transcription regulation</keyword>
<dbReference type="PANTHER" id="PTHR46577:SF1">
    <property type="entry name" value="HTH-TYPE TRANSCRIPTIONAL REGULATORY PROTEIN GABR"/>
    <property type="match status" value="1"/>
</dbReference>
<keyword evidence="7" id="KW-0804">Transcription</keyword>
<dbReference type="GO" id="GO:0008483">
    <property type="term" value="F:transaminase activity"/>
    <property type="evidence" value="ECO:0007669"/>
    <property type="project" value="UniProtKB-KW"/>
</dbReference>
<comment type="similarity">
    <text evidence="2">In the C-terminal section; belongs to the class-I pyridoxal-phosphate-dependent aminotransferase family.</text>
</comment>
<dbReference type="EMBL" id="BAVZ01000007">
    <property type="protein sequence ID" value="GAF08661.1"/>
    <property type="molecule type" value="Genomic_DNA"/>
</dbReference>
<keyword evidence="3" id="KW-0032">Aminotransferase</keyword>
<evidence type="ECO:0000256" key="7">
    <source>
        <dbReference type="ARBA" id="ARBA00023163"/>
    </source>
</evidence>
<reference evidence="9 10" key="1">
    <citation type="journal article" date="2014" name="Genome Announc.">
        <title>Draft Genome Sequence of Paenibacillus pini JCM 16418T, Isolated from the Rhizosphere of Pine Tree.</title>
        <authorList>
            <person name="Yuki M."/>
            <person name="Oshima K."/>
            <person name="Suda W."/>
            <person name="Oshida Y."/>
            <person name="Kitamura K."/>
            <person name="Iida Y."/>
            <person name="Hattori M."/>
            <person name="Ohkuma M."/>
        </authorList>
    </citation>
    <scope>NUCLEOTIDE SEQUENCE [LARGE SCALE GENOMIC DNA]</scope>
    <source>
        <strain evidence="9 10">JCM 16418</strain>
    </source>
</reference>
<dbReference type="AlphaFoldDB" id="W7YVN9"/>
<gene>
    <name evidence="9" type="ORF">JCM16418_2748</name>
</gene>